<gene>
    <name evidence="1" type="ORF">FXV83_38700</name>
</gene>
<keyword evidence="2" id="KW-1185">Reference proteome</keyword>
<dbReference type="AlphaFoldDB" id="A0A5S4YBL2"/>
<sequence>MARPSVDIGILPAIAGEFCRTRHRKGTSTGSGAWQHPAELRCCRGASQTGSASFNVLASVKSLSGESSRLKLEVGILDAIRAA</sequence>
<reference evidence="1 2" key="1">
    <citation type="submission" date="2019-08" db="EMBL/GenBank/DDBJ databases">
        <title>Bradyrhizobium hipponensis sp. nov., a rhizobium isolated from a Lupinus angustifolius root nodule in Tunisia.</title>
        <authorList>
            <person name="Off K."/>
            <person name="Rejili M."/>
            <person name="Mars M."/>
            <person name="Brachmann A."/>
            <person name="Marin M."/>
        </authorList>
    </citation>
    <scope>NUCLEOTIDE SEQUENCE [LARGE SCALE GENOMIC DNA]</scope>
    <source>
        <strain evidence="2">aSej3</strain>
    </source>
</reference>
<organism evidence="1 2">
    <name type="scientific">Bradyrhizobium hipponense</name>
    <dbReference type="NCBI Taxonomy" id="2605638"/>
    <lineage>
        <taxon>Bacteria</taxon>
        <taxon>Pseudomonadati</taxon>
        <taxon>Pseudomonadota</taxon>
        <taxon>Alphaproteobacteria</taxon>
        <taxon>Hyphomicrobiales</taxon>
        <taxon>Nitrobacteraceae</taxon>
        <taxon>Bradyrhizobium</taxon>
    </lineage>
</organism>
<name>A0A5S4YBL2_9BRAD</name>
<evidence type="ECO:0000313" key="1">
    <source>
        <dbReference type="EMBL" id="TYO61352.1"/>
    </source>
</evidence>
<comment type="caution">
    <text evidence="1">The sequence shown here is derived from an EMBL/GenBank/DDBJ whole genome shotgun (WGS) entry which is preliminary data.</text>
</comment>
<evidence type="ECO:0000313" key="2">
    <source>
        <dbReference type="Proteomes" id="UP000324797"/>
    </source>
</evidence>
<proteinExistence type="predicted"/>
<protein>
    <submittedName>
        <fullName evidence="1">Uncharacterized protein</fullName>
    </submittedName>
</protein>
<dbReference type="Proteomes" id="UP000324797">
    <property type="component" value="Unassembled WGS sequence"/>
</dbReference>
<accession>A0A5S4YBL2</accession>
<dbReference type="EMBL" id="VSTH01000188">
    <property type="protein sequence ID" value="TYO61352.1"/>
    <property type="molecule type" value="Genomic_DNA"/>
</dbReference>